<keyword evidence="10" id="KW-1185">Reference proteome</keyword>
<evidence type="ECO:0000256" key="5">
    <source>
        <dbReference type="ARBA" id="ARBA00023125"/>
    </source>
</evidence>
<evidence type="ECO:0000256" key="6">
    <source>
        <dbReference type="ARBA" id="ARBA00023163"/>
    </source>
</evidence>
<feature type="DNA-binding region" description="H-T-H motif" evidence="7">
    <location>
        <begin position="15"/>
        <end position="54"/>
    </location>
</feature>
<dbReference type="HAMAP" id="MF_01131">
    <property type="entry name" value="Rex"/>
    <property type="match status" value="1"/>
</dbReference>
<dbReference type="SUPFAM" id="SSF46785">
    <property type="entry name" value="Winged helix' DNA-binding domain"/>
    <property type="match status" value="1"/>
</dbReference>
<dbReference type="GO" id="GO:0003700">
    <property type="term" value="F:DNA-binding transcription factor activity"/>
    <property type="evidence" value="ECO:0007669"/>
    <property type="project" value="UniProtKB-UniRule"/>
</dbReference>
<evidence type="ECO:0000313" key="9">
    <source>
        <dbReference type="EMBL" id="MEB3429812.1"/>
    </source>
</evidence>
<dbReference type="NCBIfam" id="NF003994">
    <property type="entry name" value="PRK05472.2-3"/>
    <property type="match status" value="1"/>
</dbReference>
<dbReference type="Gene3D" id="1.10.10.10">
    <property type="entry name" value="Winged helix-like DNA-binding domain superfamily/Winged helix DNA-binding domain"/>
    <property type="match status" value="1"/>
</dbReference>
<dbReference type="NCBIfam" id="NF003996">
    <property type="entry name" value="PRK05472.2-5"/>
    <property type="match status" value="1"/>
</dbReference>
<dbReference type="GO" id="GO:0005737">
    <property type="term" value="C:cytoplasm"/>
    <property type="evidence" value="ECO:0007669"/>
    <property type="project" value="UniProtKB-SubCell"/>
</dbReference>
<keyword evidence="6 7" id="KW-0804">Transcription</keyword>
<feature type="domain" description="CoA-binding" evidence="8">
    <location>
        <begin position="78"/>
        <end position="179"/>
    </location>
</feature>
<dbReference type="Gene3D" id="3.40.50.720">
    <property type="entry name" value="NAD(P)-binding Rossmann-like Domain"/>
    <property type="match status" value="1"/>
</dbReference>
<dbReference type="GO" id="GO:0051775">
    <property type="term" value="P:response to redox state"/>
    <property type="evidence" value="ECO:0007669"/>
    <property type="project" value="InterPro"/>
</dbReference>
<comment type="subcellular location">
    <subcellularLocation>
        <location evidence="7">Cytoplasm</location>
    </subcellularLocation>
</comment>
<gene>
    <name evidence="7" type="primary">rex</name>
    <name evidence="9" type="ORF">VLK81_07305</name>
</gene>
<dbReference type="Pfam" id="PF02629">
    <property type="entry name" value="CoA_binding"/>
    <property type="match status" value="1"/>
</dbReference>
<organism evidence="9 10">
    <name type="scientific">Citroniella saccharovorans</name>
    <dbReference type="NCBI Taxonomy" id="2053367"/>
    <lineage>
        <taxon>Bacteria</taxon>
        <taxon>Bacillati</taxon>
        <taxon>Bacillota</taxon>
        <taxon>Tissierellia</taxon>
        <taxon>Tissierellales</taxon>
        <taxon>Peptoniphilaceae</taxon>
        <taxon>Citroniella</taxon>
    </lineage>
</organism>
<evidence type="ECO:0000313" key="10">
    <source>
        <dbReference type="Proteomes" id="UP001357733"/>
    </source>
</evidence>
<dbReference type="InterPro" id="IPR036291">
    <property type="entry name" value="NAD(P)-bd_dom_sf"/>
</dbReference>
<keyword evidence="2 7" id="KW-0678">Repressor</keyword>
<dbReference type="InterPro" id="IPR022876">
    <property type="entry name" value="Tscrpt_rep_Rex"/>
</dbReference>
<dbReference type="Proteomes" id="UP001357733">
    <property type="component" value="Unassembled WGS sequence"/>
</dbReference>
<comment type="caution">
    <text evidence="9">The sequence shown here is derived from an EMBL/GenBank/DDBJ whole genome shotgun (WGS) entry which is preliminary data.</text>
</comment>
<keyword evidence="5 7" id="KW-0238">DNA-binding</keyword>
<keyword evidence="1 7" id="KW-0963">Cytoplasm</keyword>
<evidence type="ECO:0000256" key="3">
    <source>
        <dbReference type="ARBA" id="ARBA00023015"/>
    </source>
</evidence>
<sequence length="213" mass="23788">MGYKVSKAVVKRLPKYYRYLKQIKSKGIVRVSSSELSQITGLTPSQIRQDLNHFGGFGQQGYGYNVEELIGELQNILGMTVKYNAIILGAGNIGQAIAQYTGLSDTKFNITAIFDKSKKLVGKKISDIEVNPIDYLEPYLKKNDVHIAIIAVPLESAQELADICMDNGVKGIWNYAPLDLKVREGVRVENVHLDDSLFTLTFYLTNPWAAEKK</sequence>
<evidence type="ECO:0000259" key="8">
    <source>
        <dbReference type="SMART" id="SM00881"/>
    </source>
</evidence>
<name>A0AAW9MYV2_9FIRM</name>
<dbReference type="Pfam" id="PF06971">
    <property type="entry name" value="Put_DNA-bind_N"/>
    <property type="match status" value="1"/>
</dbReference>
<dbReference type="InterPro" id="IPR036388">
    <property type="entry name" value="WH-like_DNA-bd_sf"/>
</dbReference>
<dbReference type="SMART" id="SM00881">
    <property type="entry name" value="CoA_binding"/>
    <property type="match status" value="1"/>
</dbReference>
<evidence type="ECO:0000256" key="7">
    <source>
        <dbReference type="HAMAP-Rule" id="MF_01131"/>
    </source>
</evidence>
<accession>A0AAW9MYV2</accession>
<comment type="similarity">
    <text evidence="7">Belongs to the transcriptional regulatory Rex family.</text>
</comment>
<dbReference type="InterPro" id="IPR009718">
    <property type="entry name" value="Rex_DNA-bd_C_dom"/>
</dbReference>
<comment type="function">
    <text evidence="7">Modulates transcription in response to changes in cellular NADH/NAD(+) redox state.</text>
</comment>
<dbReference type="NCBIfam" id="NF003995">
    <property type="entry name" value="PRK05472.2-4"/>
    <property type="match status" value="1"/>
</dbReference>
<dbReference type="SUPFAM" id="SSF51735">
    <property type="entry name" value="NAD(P)-binding Rossmann-fold domains"/>
    <property type="match status" value="1"/>
</dbReference>
<comment type="subunit">
    <text evidence="7">Homodimer.</text>
</comment>
<keyword evidence="4 7" id="KW-0520">NAD</keyword>
<dbReference type="AlphaFoldDB" id="A0AAW9MYV2"/>
<dbReference type="InterPro" id="IPR003781">
    <property type="entry name" value="CoA-bd"/>
</dbReference>
<dbReference type="EMBL" id="JAYKOT010000003">
    <property type="protein sequence ID" value="MEB3429812.1"/>
    <property type="molecule type" value="Genomic_DNA"/>
</dbReference>
<dbReference type="PANTHER" id="PTHR35786:SF1">
    <property type="entry name" value="REDOX-SENSING TRANSCRIPTIONAL REPRESSOR REX 1"/>
    <property type="match status" value="1"/>
</dbReference>
<feature type="binding site" evidence="7">
    <location>
        <begin position="89"/>
        <end position="94"/>
    </location>
    <ligand>
        <name>NAD(+)</name>
        <dbReference type="ChEBI" id="CHEBI:57540"/>
    </ligand>
</feature>
<keyword evidence="3 7" id="KW-0805">Transcription regulation</keyword>
<dbReference type="InterPro" id="IPR036390">
    <property type="entry name" value="WH_DNA-bd_sf"/>
</dbReference>
<evidence type="ECO:0000256" key="4">
    <source>
        <dbReference type="ARBA" id="ARBA00023027"/>
    </source>
</evidence>
<dbReference type="GO" id="GO:0045892">
    <property type="term" value="P:negative regulation of DNA-templated transcription"/>
    <property type="evidence" value="ECO:0007669"/>
    <property type="project" value="InterPro"/>
</dbReference>
<dbReference type="NCBIfam" id="NF003990">
    <property type="entry name" value="PRK05472.1-4"/>
    <property type="match status" value="1"/>
</dbReference>
<evidence type="ECO:0000256" key="1">
    <source>
        <dbReference type="ARBA" id="ARBA00022490"/>
    </source>
</evidence>
<dbReference type="PANTHER" id="PTHR35786">
    <property type="entry name" value="REDOX-SENSING TRANSCRIPTIONAL REPRESSOR REX"/>
    <property type="match status" value="1"/>
</dbReference>
<dbReference type="NCBIfam" id="NF003989">
    <property type="entry name" value="PRK05472.1-3"/>
    <property type="match status" value="1"/>
</dbReference>
<evidence type="ECO:0000256" key="2">
    <source>
        <dbReference type="ARBA" id="ARBA00022491"/>
    </source>
</evidence>
<dbReference type="RefSeq" id="WP_324619970.1">
    <property type="nucleotide sequence ID" value="NZ_JAYKOT010000003.1"/>
</dbReference>
<protein>
    <recommendedName>
        <fullName evidence="7">Redox-sensing transcriptional repressor Rex</fullName>
    </recommendedName>
</protein>
<proteinExistence type="inferred from homology"/>
<reference evidence="9 10" key="1">
    <citation type="submission" date="2024-01" db="EMBL/GenBank/DDBJ databases">
        <title>Complete genome sequence of Citroniella saccharovorans strain M6.X9, isolated from human fecal sample.</title>
        <authorList>
            <person name="Cheng G."/>
            <person name="Westerholm M."/>
            <person name="Schnurer A."/>
        </authorList>
    </citation>
    <scope>NUCLEOTIDE SEQUENCE [LARGE SCALE GENOMIC DNA]</scope>
    <source>
        <strain evidence="9 10">DSM 29873</strain>
    </source>
</reference>
<dbReference type="GO" id="GO:0003677">
    <property type="term" value="F:DNA binding"/>
    <property type="evidence" value="ECO:0007669"/>
    <property type="project" value="UniProtKB-UniRule"/>
</dbReference>